<dbReference type="AlphaFoldDB" id="A0A176WMU3"/>
<dbReference type="CDD" id="cd05791">
    <property type="entry name" value="S1_CSL4"/>
    <property type="match status" value="1"/>
</dbReference>
<evidence type="ECO:0000313" key="6">
    <source>
        <dbReference type="Proteomes" id="UP000077202"/>
    </source>
</evidence>
<name>A0A176WMU3_MARPO</name>
<keyword evidence="2" id="KW-0963">Cytoplasm</keyword>
<evidence type="ECO:0000256" key="3">
    <source>
        <dbReference type="ARBA" id="ARBA00022835"/>
    </source>
</evidence>
<keyword evidence="6" id="KW-1185">Reference proteome</keyword>
<dbReference type="GO" id="GO:0006396">
    <property type="term" value="P:RNA processing"/>
    <property type="evidence" value="ECO:0007669"/>
    <property type="project" value="InterPro"/>
</dbReference>
<dbReference type="InterPro" id="IPR003029">
    <property type="entry name" value="S1_domain"/>
</dbReference>
<dbReference type="InterPro" id="IPR025721">
    <property type="entry name" value="Exosome_cplx_N_dom"/>
</dbReference>
<dbReference type="PANTHER" id="PTHR12686">
    <property type="entry name" value="3'-5' EXORIBONUCLEASE CSL4-RELATED"/>
    <property type="match status" value="1"/>
</dbReference>
<dbReference type="InterPro" id="IPR039771">
    <property type="entry name" value="Csl4"/>
</dbReference>
<reference evidence="5" key="1">
    <citation type="submission" date="2016-03" db="EMBL/GenBank/DDBJ databases">
        <title>Mechanisms controlling the formation of the plant cell surface in tip-growing cells are functionally conserved among land plants.</title>
        <authorList>
            <person name="Honkanen S."/>
            <person name="Jones V.A."/>
            <person name="Morieri G."/>
            <person name="Champion C."/>
            <person name="Hetherington A.J."/>
            <person name="Kelly S."/>
            <person name="Saint-Marcoux D."/>
            <person name="Proust H."/>
            <person name="Prescott H."/>
            <person name="Dolan L."/>
        </authorList>
    </citation>
    <scope>NUCLEOTIDE SEQUENCE [LARGE SCALE GENOMIC DNA]</scope>
    <source>
        <tissue evidence="5">Whole gametophyte</tissue>
    </source>
</reference>
<sequence>MSANEYRTPGEVLGWASEYVAGPGTYVWHEKVYASVVGLLRLTPAATDVEDQRPTIEVTREKERGAVPEPGTVVTAKITKLFPRQAAASIVCVGPRAVRDKFTGIIRQQDVRATEIDKVDMHTSFRPGDIVRAEVISLGDSRAYYLSTAKNELGVVSATSDAGAAMVPVSWQEMQCPITGQREPRKVAKEVLYVELISLPHSKKSVHPQLFCIYHFCMFYPHRLSEKGRENAGLVKPACQMVIPSGFAVPYEVLSLVVITRTAMETGILMHTVPL</sequence>
<dbReference type="FunFam" id="2.40.50.140:FF:000223">
    <property type="entry name" value="Chromosome 1, whole genome shotgun sequence"/>
    <property type="match status" value="1"/>
</dbReference>
<dbReference type="SUPFAM" id="SSF110324">
    <property type="entry name" value="Ribosomal L27 protein-like"/>
    <property type="match status" value="1"/>
</dbReference>
<dbReference type="GO" id="GO:0000176">
    <property type="term" value="C:nuclear exosome (RNase complex)"/>
    <property type="evidence" value="ECO:0007669"/>
    <property type="project" value="TreeGrafter"/>
</dbReference>
<protein>
    <recommendedName>
        <fullName evidence="4">S1 motif domain-containing protein</fullName>
    </recommendedName>
</protein>
<dbReference type="Pfam" id="PF10447">
    <property type="entry name" value="EXOSC1"/>
    <property type="match status" value="1"/>
</dbReference>
<comment type="subcellular location">
    <subcellularLocation>
        <location evidence="1">Nucleus</location>
        <location evidence="1">Nucleolus</location>
    </subcellularLocation>
</comment>
<dbReference type="PANTHER" id="PTHR12686:SF8">
    <property type="entry name" value="EXOSOME COMPLEX COMPONENT CSL4"/>
    <property type="match status" value="1"/>
</dbReference>
<evidence type="ECO:0000256" key="2">
    <source>
        <dbReference type="ARBA" id="ARBA00022490"/>
    </source>
</evidence>
<dbReference type="GO" id="GO:0005737">
    <property type="term" value="C:cytoplasm"/>
    <property type="evidence" value="ECO:0007669"/>
    <property type="project" value="TreeGrafter"/>
</dbReference>
<gene>
    <name evidence="5" type="ORF">AXG93_4685s1050</name>
</gene>
<keyword evidence="3" id="KW-0271">Exosome</keyword>
<dbReference type="Gene3D" id="2.40.50.140">
    <property type="entry name" value="Nucleic acid-binding proteins"/>
    <property type="match status" value="1"/>
</dbReference>
<evidence type="ECO:0000313" key="5">
    <source>
        <dbReference type="EMBL" id="OAE33612.1"/>
    </source>
</evidence>
<dbReference type="InterPro" id="IPR012340">
    <property type="entry name" value="NA-bd_OB-fold"/>
</dbReference>
<dbReference type="GO" id="GO:0003723">
    <property type="term" value="F:RNA binding"/>
    <property type="evidence" value="ECO:0007669"/>
    <property type="project" value="InterPro"/>
</dbReference>
<accession>A0A176WMU3</accession>
<organism evidence="5 6">
    <name type="scientific">Marchantia polymorpha subsp. ruderalis</name>
    <dbReference type="NCBI Taxonomy" id="1480154"/>
    <lineage>
        <taxon>Eukaryota</taxon>
        <taxon>Viridiplantae</taxon>
        <taxon>Streptophyta</taxon>
        <taxon>Embryophyta</taxon>
        <taxon>Marchantiophyta</taxon>
        <taxon>Marchantiopsida</taxon>
        <taxon>Marchantiidae</taxon>
        <taxon>Marchantiales</taxon>
        <taxon>Marchantiaceae</taxon>
        <taxon>Marchantia</taxon>
    </lineage>
</organism>
<dbReference type="PROSITE" id="PS50126">
    <property type="entry name" value="S1"/>
    <property type="match status" value="1"/>
</dbReference>
<dbReference type="Gene3D" id="2.40.50.100">
    <property type="match status" value="1"/>
</dbReference>
<dbReference type="Proteomes" id="UP000077202">
    <property type="component" value="Unassembled WGS sequence"/>
</dbReference>
<dbReference type="SUPFAM" id="SSF50249">
    <property type="entry name" value="Nucleic acid-binding proteins"/>
    <property type="match status" value="1"/>
</dbReference>
<dbReference type="GO" id="GO:0005730">
    <property type="term" value="C:nucleolus"/>
    <property type="evidence" value="ECO:0007669"/>
    <property type="project" value="UniProtKB-SubCell"/>
</dbReference>
<evidence type="ECO:0000259" key="4">
    <source>
        <dbReference type="PROSITE" id="PS50126"/>
    </source>
</evidence>
<dbReference type="InterPro" id="IPR019495">
    <property type="entry name" value="EXOSC1_C"/>
</dbReference>
<dbReference type="EMBL" id="LVLJ01000596">
    <property type="protein sequence ID" value="OAE33612.1"/>
    <property type="molecule type" value="Genomic_DNA"/>
</dbReference>
<proteinExistence type="predicted"/>
<evidence type="ECO:0000256" key="1">
    <source>
        <dbReference type="ARBA" id="ARBA00004604"/>
    </source>
</evidence>
<feature type="domain" description="S1 motif" evidence="4">
    <location>
        <begin position="71"/>
        <end position="150"/>
    </location>
</feature>
<dbReference type="Pfam" id="PF14382">
    <property type="entry name" value="ECR1_N"/>
    <property type="match status" value="1"/>
</dbReference>
<comment type="caution">
    <text evidence="5">The sequence shown here is derived from an EMBL/GenBank/DDBJ whole genome shotgun (WGS) entry which is preliminary data.</text>
</comment>